<dbReference type="Proteomes" id="UP000323506">
    <property type="component" value="Chromosome D09"/>
</dbReference>
<dbReference type="InterPro" id="IPR001611">
    <property type="entry name" value="Leu-rich_rpt"/>
</dbReference>
<dbReference type="AlphaFoldDB" id="A0A5D2B8K1"/>
<evidence type="ECO:0000256" key="21">
    <source>
        <dbReference type="ARBA" id="ARBA00048679"/>
    </source>
</evidence>
<comment type="subcellular location">
    <subcellularLocation>
        <location evidence="1">Cell membrane</location>
        <topology evidence="1">Single-pass membrane protein</topology>
    </subcellularLocation>
    <subcellularLocation>
        <location evidence="2">Membrane</location>
        <topology evidence="2">Single-pass type I membrane protein</topology>
    </subcellularLocation>
</comment>
<dbReference type="InterPro" id="IPR017441">
    <property type="entry name" value="Protein_kinase_ATP_BS"/>
</dbReference>
<comment type="catalytic activity">
    <reaction evidence="21">
        <text>L-seryl-[protein] + ATP = O-phospho-L-seryl-[protein] + ADP + H(+)</text>
        <dbReference type="Rhea" id="RHEA:17989"/>
        <dbReference type="Rhea" id="RHEA-COMP:9863"/>
        <dbReference type="Rhea" id="RHEA-COMP:11604"/>
        <dbReference type="ChEBI" id="CHEBI:15378"/>
        <dbReference type="ChEBI" id="CHEBI:29999"/>
        <dbReference type="ChEBI" id="CHEBI:30616"/>
        <dbReference type="ChEBI" id="CHEBI:83421"/>
        <dbReference type="ChEBI" id="CHEBI:456216"/>
        <dbReference type="EC" id="2.7.11.1"/>
    </reaction>
</comment>
<dbReference type="SMART" id="SM00220">
    <property type="entry name" value="S_TKc"/>
    <property type="match status" value="1"/>
</dbReference>
<evidence type="ECO:0000256" key="13">
    <source>
        <dbReference type="ARBA" id="ARBA00022741"/>
    </source>
</evidence>
<keyword evidence="6" id="KW-0723">Serine/threonine-protein kinase</keyword>
<protein>
    <recommendedName>
        <fullName evidence="4">non-specific serine/threonine protein kinase</fullName>
        <ecNumber evidence="4">2.7.11.1</ecNumber>
    </recommendedName>
</protein>
<organism evidence="26 27">
    <name type="scientific">Gossypium darwinii</name>
    <name type="common">Darwin's cotton</name>
    <name type="synonym">Gossypium barbadense var. darwinii</name>
    <dbReference type="NCBI Taxonomy" id="34276"/>
    <lineage>
        <taxon>Eukaryota</taxon>
        <taxon>Viridiplantae</taxon>
        <taxon>Streptophyta</taxon>
        <taxon>Embryophyta</taxon>
        <taxon>Tracheophyta</taxon>
        <taxon>Spermatophyta</taxon>
        <taxon>Magnoliopsida</taxon>
        <taxon>eudicotyledons</taxon>
        <taxon>Gunneridae</taxon>
        <taxon>Pentapetalae</taxon>
        <taxon>rosids</taxon>
        <taxon>malvids</taxon>
        <taxon>Malvales</taxon>
        <taxon>Malvaceae</taxon>
        <taxon>Malvoideae</taxon>
        <taxon>Gossypium</taxon>
    </lineage>
</organism>
<proteinExistence type="inferred from homology"/>
<keyword evidence="11 24" id="KW-0732">Signal</keyword>
<evidence type="ECO:0000256" key="20">
    <source>
        <dbReference type="ARBA" id="ARBA00047899"/>
    </source>
</evidence>
<dbReference type="Gene3D" id="3.30.200.20">
    <property type="entry name" value="Phosphorylase Kinase, domain 1"/>
    <property type="match status" value="1"/>
</dbReference>
<dbReference type="EMBL" id="CM017709">
    <property type="protein sequence ID" value="TYG52868.1"/>
    <property type="molecule type" value="Genomic_DNA"/>
</dbReference>
<evidence type="ECO:0000256" key="14">
    <source>
        <dbReference type="ARBA" id="ARBA00022777"/>
    </source>
</evidence>
<evidence type="ECO:0000256" key="11">
    <source>
        <dbReference type="ARBA" id="ARBA00022729"/>
    </source>
</evidence>
<accession>A0A5D2B8K1</accession>
<evidence type="ECO:0000256" key="5">
    <source>
        <dbReference type="ARBA" id="ARBA00022475"/>
    </source>
</evidence>
<keyword evidence="8" id="KW-0433">Leucine-rich repeat</keyword>
<evidence type="ECO:0000256" key="16">
    <source>
        <dbReference type="ARBA" id="ARBA00022989"/>
    </source>
</evidence>
<evidence type="ECO:0000259" key="25">
    <source>
        <dbReference type="PROSITE" id="PS50011"/>
    </source>
</evidence>
<evidence type="ECO:0000256" key="9">
    <source>
        <dbReference type="ARBA" id="ARBA00022679"/>
    </source>
</evidence>
<evidence type="ECO:0000256" key="12">
    <source>
        <dbReference type="ARBA" id="ARBA00022737"/>
    </source>
</evidence>
<dbReference type="SUPFAM" id="SSF56112">
    <property type="entry name" value="Protein kinase-like (PK-like)"/>
    <property type="match status" value="1"/>
</dbReference>
<keyword evidence="7" id="KW-0597">Phosphoprotein</keyword>
<keyword evidence="9" id="KW-0808">Transferase</keyword>
<dbReference type="FunFam" id="3.30.200.20:FF:000432">
    <property type="entry name" value="LRR receptor-like serine/threonine-protein kinase EFR"/>
    <property type="match status" value="1"/>
</dbReference>
<evidence type="ECO:0000256" key="4">
    <source>
        <dbReference type="ARBA" id="ARBA00012513"/>
    </source>
</evidence>
<dbReference type="Gene3D" id="1.10.510.10">
    <property type="entry name" value="Transferase(Phosphotransferase) domain 1"/>
    <property type="match status" value="1"/>
</dbReference>
<dbReference type="GO" id="GO:0005886">
    <property type="term" value="C:plasma membrane"/>
    <property type="evidence" value="ECO:0007669"/>
    <property type="project" value="UniProtKB-SubCell"/>
</dbReference>
<evidence type="ECO:0000256" key="17">
    <source>
        <dbReference type="ARBA" id="ARBA00023136"/>
    </source>
</evidence>
<evidence type="ECO:0000256" key="7">
    <source>
        <dbReference type="ARBA" id="ARBA00022553"/>
    </source>
</evidence>
<evidence type="ECO:0000256" key="15">
    <source>
        <dbReference type="ARBA" id="ARBA00022840"/>
    </source>
</evidence>
<dbReference type="FunFam" id="3.80.10.10:FF:000383">
    <property type="entry name" value="Leucine-rich repeat receptor protein kinase EMS1"/>
    <property type="match status" value="1"/>
</dbReference>
<dbReference type="GO" id="GO:0005524">
    <property type="term" value="F:ATP binding"/>
    <property type="evidence" value="ECO:0007669"/>
    <property type="project" value="UniProtKB-UniRule"/>
</dbReference>
<dbReference type="FunFam" id="1.10.510.10:FF:000358">
    <property type="entry name" value="Putative leucine-rich repeat receptor-like serine/threonine-protein kinase"/>
    <property type="match status" value="1"/>
</dbReference>
<evidence type="ECO:0000256" key="1">
    <source>
        <dbReference type="ARBA" id="ARBA00004162"/>
    </source>
</evidence>
<dbReference type="InterPro" id="IPR011009">
    <property type="entry name" value="Kinase-like_dom_sf"/>
</dbReference>
<keyword evidence="15 22" id="KW-0067">ATP-binding</keyword>
<keyword evidence="17 23" id="KW-0472">Membrane</keyword>
<keyword evidence="14" id="KW-0418">Kinase</keyword>
<evidence type="ECO:0000256" key="19">
    <source>
        <dbReference type="ARBA" id="ARBA00023180"/>
    </source>
</evidence>
<dbReference type="PROSITE" id="PS50011">
    <property type="entry name" value="PROTEIN_KINASE_DOM"/>
    <property type="match status" value="1"/>
</dbReference>
<keyword evidence="18" id="KW-0675">Receptor</keyword>
<dbReference type="GO" id="GO:0004674">
    <property type="term" value="F:protein serine/threonine kinase activity"/>
    <property type="evidence" value="ECO:0007669"/>
    <property type="project" value="UniProtKB-KW"/>
</dbReference>
<dbReference type="InterPro" id="IPR000719">
    <property type="entry name" value="Prot_kinase_dom"/>
</dbReference>
<keyword evidence="16 23" id="KW-1133">Transmembrane helix</keyword>
<evidence type="ECO:0000313" key="26">
    <source>
        <dbReference type="EMBL" id="TYG52868.1"/>
    </source>
</evidence>
<gene>
    <name evidence="26" type="ORF">ES288_D09G062500v1</name>
</gene>
<reference evidence="26 27" key="1">
    <citation type="submission" date="2019-06" db="EMBL/GenBank/DDBJ databases">
        <title>WGS assembly of Gossypium darwinii.</title>
        <authorList>
            <person name="Chen Z.J."/>
            <person name="Sreedasyam A."/>
            <person name="Ando A."/>
            <person name="Song Q."/>
            <person name="De L."/>
            <person name="Hulse-Kemp A."/>
            <person name="Ding M."/>
            <person name="Ye W."/>
            <person name="Kirkbride R."/>
            <person name="Jenkins J."/>
            <person name="Plott C."/>
            <person name="Lovell J."/>
            <person name="Lin Y.-M."/>
            <person name="Vaughn R."/>
            <person name="Liu B."/>
            <person name="Li W."/>
            <person name="Simpson S."/>
            <person name="Scheffler B."/>
            <person name="Saski C."/>
            <person name="Grover C."/>
            <person name="Hu G."/>
            <person name="Conover J."/>
            <person name="Carlson J."/>
            <person name="Shu S."/>
            <person name="Boston L."/>
            <person name="Williams M."/>
            <person name="Peterson D."/>
            <person name="Mcgee K."/>
            <person name="Jones D."/>
            <person name="Wendel J."/>
            <person name="Stelly D."/>
            <person name="Grimwood J."/>
            <person name="Schmutz J."/>
        </authorList>
    </citation>
    <scope>NUCLEOTIDE SEQUENCE [LARGE SCALE GENOMIC DNA]</scope>
    <source>
        <strain evidence="26">1808015.09</strain>
    </source>
</reference>
<dbReference type="InterPro" id="IPR013210">
    <property type="entry name" value="LRR_N_plant-typ"/>
</dbReference>
<keyword evidence="5" id="KW-1003">Cell membrane</keyword>
<feature type="transmembrane region" description="Helical" evidence="23">
    <location>
        <begin position="652"/>
        <end position="675"/>
    </location>
</feature>
<dbReference type="EC" id="2.7.11.1" evidence="4"/>
<dbReference type="InterPro" id="IPR032675">
    <property type="entry name" value="LRR_dom_sf"/>
</dbReference>
<keyword evidence="10 23" id="KW-0812">Transmembrane</keyword>
<evidence type="ECO:0000313" key="27">
    <source>
        <dbReference type="Proteomes" id="UP000323506"/>
    </source>
</evidence>
<evidence type="ECO:0000256" key="23">
    <source>
        <dbReference type="SAM" id="Phobius"/>
    </source>
</evidence>
<comment type="similarity">
    <text evidence="3">Belongs to the protein kinase superfamily. Ser/Thr protein kinase family.</text>
</comment>
<dbReference type="PROSITE" id="PS00107">
    <property type="entry name" value="PROTEIN_KINASE_ATP"/>
    <property type="match status" value="1"/>
</dbReference>
<name>A0A5D2B8K1_GOSDA</name>
<evidence type="ECO:0000256" key="3">
    <source>
        <dbReference type="ARBA" id="ARBA00008684"/>
    </source>
</evidence>
<dbReference type="SMART" id="SM00369">
    <property type="entry name" value="LRR_TYP"/>
    <property type="match status" value="6"/>
</dbReference>
<dbReference type="SUPFAM" id="SSF52058">
    <property type="entry name" value="L domain-like"/>
    <property type="match status" value="2"/>
</dbReference>
<evidence type="ECO:0000256" key="6">
    <source>
        <dbReference type="ARBA" id="ARBA00022527"/>
    </source>
</evidence>
<feature type="signal peptide" evidence="24">
    <location>
        <begin position="1"/>
        <end position="26"/>
    </location>
</feature>
<dbReference type="FunFam" id="3.80.10.10:FF:000565">
    <property type="entry name" value="Leucine-rich repeat receptor-like kinase protein FLORAL ORGAN NUMBER1"/>
    <property type="match status" value="1"/>
</dbReference>
<dbReference type="FunFam" id="3.80.10.10:FF:000299">
    <property type="entry name" value="Piriformospora indica-insensitive protein 2"/>
    <property type="match status" value="1"/>
</dbReference>
<dbReference type="Pfam" id="PF13855">
    <property type="entry name" value="LRR_8"/>
    <property type="match status" value="2"/>
</dbReference>
<feature type="binding site" evidence="22">
    <location>
        <position position="735"/>
    </location>
    <ligand>
        <name>ATP</name>
        <dbReference type="ChEBI" id="CHEBI:30616"/>
    </ligand>
</feature>
<dbReference type="Pfam" id="PF00069">
    <property type="entry name" value="Pkinase"/>
    <property type="match status" value="1"/>
</dbReference>
<comment type="catalytic activity">
    <reaction evidence="20">
        <text>L-threonyl-[protein] + ATP = O-phospho-L-threonyl-[protein] + ADP + H(+)</text>
        <dbReference type="Rhea" id="RHEA:46608"/>
        <dbReference type="Rhea" id="RHEA-COMP:11060"/>
        <dbReference type="Rhea" id="RHEA-COMP:11605"/>
        <dbReference type="ChEBI" id="CHEBI:15378"/>
        <dbReference type="ChEBI" id="CHEBI:30013"/>
        <dbReference type="ChEBI" id="CHEBI:30616"/>
        <dbReference type="ChEBI" id="CHEBI:61977"/>
        <dbReference type="ChEBI" id="CHEBI:456216"/>
        <dbReference type="EC" id="2.7.11.1"/>
    </reaction>
</comment>
<evidence type="ECO:0000256" key="8">
    <source>
        <dbReference type="ARBA" id="ARBA00022614"/>
    </source>
</evidence>
<dbReference type="InterPro" id="IPR008271">
    <property type="entry name" value="Ser/Thr_kinase_AS"/>
</dbReference>
<evidence type="ECO:0000256" key="22">
    <source>
        <dbReference type="PROSITE-ProRule" id="PRU10141"/>
    </source>
</evidence>
<evidence type="ECO:0000256" key="10">
    <source>
        <dbReference type="ARBA" id="ARBA00022692"/>
    </source>
</evidence>
<keyword evidence="27" id="KW-1185">Reference proteome</keyword>
<dbReference type="InterPro" id="IPR003591">
    <property type="entry name" value="Leu-rich_rpt_typical-subtyp"/>
</dbReference>
<keyword evidence="12" id="KW-0677">Repeat</keyword>
<dbReference type="Gene3D" id="3.80.10.10">
    <property type="entry name" value="Ribonuclease Inhibitor"/>
    <property type="match status" value="3"/>
</dbReference>
<dbReference type="PROSITE" id="PS00108">
    <property type="entry name" value="PROTEIN_KINASE_ST"/>
    <property type="match status" value="1"/>
</dbReference>
<feature type="chain" id="PRO_5022724631" description="non-specific serine/threonine protein kinase" evidence="24">
    <location>
        <begin position="27"/>
        <end position="1009"/>
    </location>
</feature>
<sequence>MNTMHPFVSYVAILLCFNLYFPSAICATFTNLTDHAALLAFKAHITKDPMNVTTSWNESLHFCLWKGVSCSPQHQRVSILNLNSQGLSGSISPSIANLSFLRLLDLSNNSFRGVVPPEIGRLSRLQRVVLANNSLTGPIPVNLSSCFNLRILHLSRNNFTGHIPAEFGSMSNLVEVYLDRNYFEGPIPDSFGNISSLKVLSIQGNEMRRRIPESIGQLKSLNILNVADNSLSGLIPSSIYNLSYLTTLFMRYNQLEGSLPWDIGLTLPNIQVFRISRNHLSGVIPVSLSNASNLEFLELSVNKFSGGVPAVLGNLKKLSWLGVFGNNLGKGQANELSFITSLVNCSQLIELNLDGNNFGGQIPSSLANLSTHLQVFGISGNKISGGIPSDIGNLIGLNSLSMHYNQLTGTIPEGIGKLYKLQEVGFGKNKLSGEIPSSIGNLTLLNQIWLEQNNLQGSIPSSLGNCKNLFLLRLYNNELNGTIPPELVSLPSLSKSLDLDQNRLTGPLPMEVGNLKTLVKLNVSHNELSGEIPSSLGGCTSLQYLYMDHNYFTGQLPSSLSSLRGIEEVDLSHNNFSGMIPKYFSTFPFLVQLNLSFNDFQGDVPVGRVFSNVTALSLVGNDKLCGGIPELQLPSCLLKKPGRKNMSLPLKLTISLIFGLVGLFLILFAVLFYCFKMQRKCSSTKSSLVDPFMKISYGDLLKATDGFSSGNLIGIGSFGSVYKGVLEDQIYVAVKVLNLQRIGASKSFFSECKALRNIRHRNLVKIFTACSSVDYRGNEFKALVYEFMPNKSLEAWLHSPLDEEQEQPRSLSLCQRLNIITDVAAAVDYLHNHCELLIIHCDIKPSNVLLDDSMTAHLGDFGLARITADSNSEVISDQTSSVGLKGTIGYAAPEYGVGSKATKEGDVYSFGILLLHVFTGKRPTDDMFRDGLNLHKLVQMCLDENVEEIVDPTLVLGEAAAEPRPHLKGINECLISLLRIGEACSRELPRDRMEIHDALNHLLKLKTMF</sequence>
<evidence type="ECO:0000256" key="18">
    <source>
        <dbReference type="ARBA" id="ARBA00023170"/>
    </source>
</evidence>
<evidence type="ECO:0000256" key="24">
    <source>
        <dbReference type="SAM" id="SignalP"/>
    </source>
</evidence>
<dbReference type="FunFam" id="3.80.10.10:FF:000288">
    <property type="entry name" value="LRR receptor-like serine/threonine-protein kinase EFR"/>
    <property type="match status" value="1"/>
</dbReference>
<dbReference type="Pfam" id="PF08263">
    <property type="entry name" value="LRRNT_2"/>
    <property type="match status" value="1"/>
</dbReference>
<keyword evidence="13 22" id="KW-0547">Nucleotide-binding</keyword>
<keyword evidence="19" id="KW-0325">Glycoprotein</keyword>
<dbReference type="PANTHER" id="PTHR27000:SF777">
    <property type="entry name" value="PROTEIN KINASE DOMAIN-CONTAINING PROTEIN"/>
    <property type="match status" value="1"/>
</dbReference>
<feature type="domain" description="Protein kinase" evidence="25">
    <location>
        <begin position="707"/>
        <end position="1004"/>
    </location>
</feature>
<dbReference type="Pfam" id="PF00560">
    <property type="entry name" value="LRR_1"/>
    <property type="match status" value="7"/>
</dbReference>
<dbReference type="PANTHER" id="PTHR27000">
    <property type="entry name" value="LEUCINE-RICH REPEAT RECEPTOR-LIKE PROTEIN KINASE FAMILY PROTEIN-RELATED"/>
    <property type="match status" value="1"/>
</dbReference>
<evidence type="ECO:0000256" key="2">
    <source>
        <dbReference type="ARBA" id="ARBA00004479"/>
    </source>
</evidence>